<dbReference type="OrthoDB" id="9801841at2"/>
<dbReference type="CDD" id="cd14014">
    <property type="entry name" value="STKc_PknB_like"/>
    <property type="match status" value="1"/>
</dbReference>
<dbReference type="EC" id="2.7.11.1" evidence="1"/>
<name>A0A0N9N8W7_9ACTN</name>
<proteinExistence type="predicted"/>
<dbReference type="PATRIC" id="fig|1136941.3.peg.742"/>
<dbReference type="KEGG" id="goq:ACH46_03655"/>
<feature type="region of interest" description="Disordered" evidence="7">
    <location>
        <begin position="297"/>
        <end position="326"/>
    </location>
</feature>
<keyword evidence="2 9" id="KW-0723">Serine/threonine-protein kinase</keyword>
<keyword evidence="3" id="KW-0808">Transferase</keyword>
<evidence type="ECO:0000256" key="4">
    <source>
        <dbReference type="ARBA" id="ARBA00022741"/>
    </source>
</evidence>
<evidence type="ECO:0000256" key="2">
    <source>
        <dbReference type="ARBA" id="ARBA00022527"/>
    </source>
</evidence>
<sequence>MFGIGDEIAGYRIEKVLGAGGMGEVYKAAHPRLPRHDAIKVLRSAHGGDPVVRQRFEREADLMAPLAHPNLVRVYDRGAFDDVLWIAMEMVPGTDASKLAKNSPAGLDPRLVVNIVNGVAAGLDTAHRHGVLHRDIKPANILITPGPDPVMPDAVKVTDFGIAQALGEAGAALTSTGTTVGTMRYCSPEQIDGRGVDGRSDVYSLAATTFELLTGNAPYDSNSLQGLMTAHLFAEPPRASERTRSLPSAVDEVLAAGLAKDPAARPATATAFAHALYTAFTSGTVNLPPSGQMFANTPGAPIAGPQRTQRPTTPAPSQPFAAASTTTPSPWYRKVPVVASLAVVAALILGVGSAMVWNSVGGLSTPDQPDAKVTAAGVELSWKLVSGAENYLVKQDDTVIAVTTDPSYVLQSPLPGKHSYSIAARSTSSDGSGFSPAADLAVTSTWGEFLDIAKLYPDLIPSTPVNTSGYDALWCRGLGLYPVAEPKSASRVIVCDKLDDAKKRVYSVAIYAYPTAQNARIGSYRDSLTDSKTVFNFESAQGTEGMLKFGTLDGNATAVFTSDSSQEKGKALTFIEVSVDGAKDPAAARTIMERLPF</sequence>
<dbReference type="SMART" id="SM00220">
    <property type="entry name" value="S_TKc"/>
    <property type="match status" value="1"/>
</dbReference>
<dbReference type="InterPro" id="IPR011009">
    <property type="entry name" value="Kinase-like_dom_sf"/>
</dbReference>
<feature type="domain" description="Protein kinase" evidence="8">
    <location>
        <begin position="11"/>
        <end position="277"/>
    </location>
</feature>
<dbReference type="SUPFAM" id="SSF56112">
    <property type="entry name" value="Protein kinase-like (PK-like)"/>
    <property type="match status" value="1"/>
</dbReference>
<accession>A0A0N9N8W7</accession>
<dbReference type="GO" id="GO:0004674">
    <property type="term" value="F:protein serine/threonine kinase activity"/>
    <property type="evidence" value="ECO:0007669"/>
    <property type="project" value="UniProtKB-KW"/>
</dbReference>
<evidence type="ECO:0000313" key="9">
    <source>
        <dbReference type="EMBL" id="ALG83770.1"/>
    </source>
</evidence>
<reference evidence="10" key="1">
    <citation type="submission" date="2015-06" db="EMBL/GenBank/DDBJ databases">
        <title>Complete genome sequence and metabolic analysis of phthalate degradation pathway in Gordonia sp. QH-11.</title>
        <authorList>
            <person name="Jin D."/>
            <person name="Kong X."/>
            <person name="Bai Z."/>
        </authorList>
    </citation>
    <scope>NUCLEOTIDE SEQUENCE [LARGE SCALE GENOMIC DNA]</scope>
    <source>
        <strain evidence="10">QH-11</strain>
    </source>
</reference>
<evidence type="ECO:0000256" key="3">
    <source>
        <dbReference type="ARBA" id="ARBA00022679"/>
    </source>
</evidence>
<dbReference type="InterPro" id="IPR000719">
    <property type="entry name" value="Prot_kinase_dom"/>
</dbReference>
<dbReference type="RefSeq" id="WP_062391727.1">
    <property type="nucleotide sequence ID" value="NZ_CP011853.1"/>
</dbReference>
<protein>
    <recommendedName>
        <fullName evidence="1">non-specific serine/threonine protein kinase</fullName>
        <ecNumber evidence="1">2.7.11.1</ecNumber>
    </recommendedName>
</protein>
<dbReference type="PROSITE" id="PS00108">
    <property type="entry name" value="PROTEIN_KINASE_ST"/>
    <property type="match status" value="1"/>
</dbReference>
<dbReference type="FunFam" id="1.10.510.10:FF:000021">
    <property type="entry name" value="Serine/threonine protein kinase"/>
    <property type="match status" value="1"/>
</dbReference>
<reference evidence="9 10" key="2">
    <citation type="journal article" date="2017" name="Int. J. Syst. Evol. Microbiol.">
        <title>Gordonia phthalatica sp. nov., a di-n-butyl phthalate-degrading bacterium isolated from activated sludge.</title>
        <authorList>
            <person name="Jin D."/>
            <person name="Kong X."/>
            <person name="Jia M."/>
            <person name="Yu X."/>
            <person name="Wang X."/>
            <person name="Zhuang X."/>
            <person name="Deng Y."/>
            <person name="Bai Z."/>
        </authorList>
    </citation>
    <scope>NUCLEOTIDE SEQUENCE [LARGE SCALE GENOMIC DNA]</scope>
    <source>
        <strain evidence="9 10">QH-11</strain>
    </source>
</reference>
<keyword evidence="5 9" id="KW-0418">Kinase</keyword>
<dbReference type="Pfam" id="PF00069">
    <property type="entry name" value="Pkinase"/>
    <property type="match status" value="1"/>
</dbReference>
<dbReference type="STRING" id="1136941.ACH46_03655"/>
<dbReference type="Gene3D" id="1.10.510.10">
    <property type="entry name" value="Transferase(Phosphotransferase) domain 1"/>
    <property type="match status" value="1"/>
</dbReference>
<evidence type="ECO:0000313" key="10">
    <source>
        <dbReference type="Proteomes" id="UP000063789"/>
    </source>
</evidence>
<dbReference type="AlphaFoldDB" id="A0A0N9N8W7"/>
<dbReference type="PANTHER" id="PTHR43289">
    <property type="entry name" value="MITOGEN-ACTIVATED PROTEIN KINASE KINASE KINASE 20-RELATED"/>
    <property type="match status" value="1"/>
</dbReference>
<dbReference type="PANTHER" id="PTHR43289:SF6">
    <property type="entry name" value="SERINE_THREONINE-PROTEIN KINASE NEKL-3"/>
    <property type="match status" value="1"/>
</dbReference>
<keyword evidence="10" id="KW-1185">Reference proteome</keyword>
<gene>
    <name evidence="9" type="ORF">ACH46_03655</name>
</gene>
<dbReference type="GO" id="GO:0005524">
    <property type="term" value="F:ATP binding"/>
    <property type="evidence" value="ECO:0007669"/>
    <property type="project" value="UniProtKB-KW"/>
</dbReference>
<keyword evidence="4" id="KW-0547">Nucleotide-binding</keyword>
<keyword evidence="6" id="KW-0067">ATP-binding</keyword>
<evidence type="ECO:0000259" key="8">
    <source>
        <dbReference type="PROSITE" id="PS50011"/>
    </source>
</evidence>
<dbReference type="Gene3D" id="3.30.200.20">
    <property type="entry name" value="Phosphorylase Kinase, domain 1"/>
    <property type="match status" value="1"/>
</dbReference>
<dbReference type="Proteomes" id="UP000063789">
    <property type="component" value="Chromosome"/>
</dbReference>
<dbReference type="PROSITE" id="PS50011">
    <property type="entry name" value="PROTEIN_KINASE_DOM"/>
    <property type="match status" value="1"/>
</dbReference>
<organism evidence="9 10">
    <name type="scientific">Gordonia phthalatica</name>
    <dbReference type="NCBI Taxonomy" id="1136941"/>
    <lineage>
        <taxon>Bacteria</taxon>
        <taxon>Bacillati</taxon>
        <taxon>Actinomycetota</taxon>
        <taxon>Actinomycetes</taxon>
        <taxon>Mycobacteriales</taxon>
        <taxon>Gordoniaceae</taxon>
        <taxon>Gordonia</taxon>
    </lineage>
</organism>
<evidence type="ECO:0000256" key="7">
    <source>
        <dbReference type="SAM" id="MobiDB-lite"/>
    </source>
</evidence>
<evidence type="ECO:0000256" key="1">
    <source>
        <dbReference type="ARBA" id="ARBA00012513"/>
    </source>
</evidence>
<evidence type="ECO:0000256" key="6">
    <source>
        <dbReference type="ARBA" id="ARBA00022840"/>
    </source>
</evidence>
<dbReference type="EMBL" id="CP011853">
    <property type="protein sequence ID" value="ALG83770.1"/>
    <property type="molecule type" value="Genomic_DNA"/>
</dbReference>
<evidence type="ECO:0000256" key="5">
    <source>
        <dbReference type="ARBA" id="ARBA00022777"/>
    </source>
</evidence>
<dbReference type="InterPro" id="IPR008271">
    <property type="entry name" value="Ser/Thr_kinase_AS"/>
</dbReference>